<evidence type="ECO:0000313" key="9">
    <source>
        <dbReference type="Proteomes" id="UP000310673"/>
    </source>
</evidence>
<dbReference type="KEGG" id="lft:FG051_00470"/>
<dbReference type="KEGG" id="lft:FG051_11665"/>
<dbReference type="EMBL" id="CP040736">
    <property type="protein sequence ID" value="QCX25984.1"/>
    <property type="molecule type" value="Genomic_DNA"/>
</dbReference>
<dbReference type="PANTHER" id="PTHR46889:SF5">
    <property type="entry name" value="INTEGRASE PROTEIN"/>
    <property type="match status" value="1"/>
</dbReference>
<evidence type="ECO:0000259" key="1">
    <source>
        <dbReference type="PROSITE" id="PS50994"/>
    </source>
</evidence>
<dbReference type="KEGG" id="lft:FG051_09390"/>
<evidence type="ECO:0000313" key="5">
    <source>
        <dbReference type="EMBL" id="QCX25984.1"/>
    </source>
</evidence>
<dbReference type="Pfam" id="PF00665">
    <property type="entry name" value="rve"/>
    <property type="match status" value="1"/>
</dbReference>
<dbReference type="EMBL" id="CP040736">
    <property type="protein sequence ID" value="QCX26013.1"/>
    <property type="molecule type" value="Genomic_DNA"/>
</dbReference>
<dbReference type="KEGG" id="lft:FG051_06010"/>
<feature type="domain" description="Integrase catalytic" evidence="1">
    <location>
        <begin position="132"/>
        <end position="297"/>
    </location>
</feature>
<dbReference type="EMBL" id="CP040736">
    <property type="protein sequence ID" value="QCX25913.1"/>
    <property type="molecule type" value="Genomic_DNA"/>
</dbReference>
<evidence type="ECO:0000313" key="2">
    <source>
        <dbReference type="EMBL" id="QCX25913.1"/>
    </source>
</evidence>
<dbReference type="AlphaFoldDB" id="A0A5B7T6I0"/>
<dbReference type="InterPro" id="IPR050900">
    <property type="entry name" value="Transposase_IS3/IS150/IS904"/>
</dbReference>
<dbReference type="InterPro" id="IPR012337">
    <property type="entry name" value="RNaseH-like_sf"/>
</dbReference>
<dbReference type="Gene3D" id="3.30.420.10">
    <property type="entry name" value="Ribonuclease H-like superfamily/Ribonuclease H"/>
    <property type="match status" value="1"/>
</dbReference>
<dbReference type="KEGG" id="lft:FG051_09510"/>
<dbReference type="STRING" id="1423818.FC88_GL000739"/>
<dbReference type="PANTHER" id="PTHR46889">
    <property type="entry name" value="TRANSPOSASE INSF FOR INSERTION SEQUENCE IS3B-RELATED"/>
    <property type="match status" value="1"/>
</dbReference>
<dbReference type="RefSeq" id="WP_057814503.1">
    <property type="nucleotide sequence ID" value="NZ_CP064860.1"/>
</dbReference>
<dbReference type="KEGG" id="lft:FG051_12590"/>
<organism evidence="6 9">
    <name type="scientific">Companilactobacillus futsaii</name>
    <dbReference type="NCBI Taxonomy" id="938155"/>
    <lineage>
        <taxon>Bacteria</taxon>
        <taxon>Bacillati</taxon>
        <taxon>Bacillota</taxon>
        <taxon>Bacilli</taxon>
        <taxon>Lactobacillales</taxon>
        <taxon>Lactobacillaceae</taxon>
        <taxon>Companilactobacillus</taxon>
    </lineage>
</organism>
<dbReference type="PROSITE" id="PS50994">
    <property type="entry name" value="INTEGRASE"/>
    <property type="match status" value="1"/>
</dbReference>
<dbReference type="EMBL" id="CP040736">
    <property type="protein sequence ID" value="QCX25980.1"/>
    <property type="molecule type" value="Genomic_DNA"/>
</dbReference>
<dbReference type="SUPFAM" id="SSF53098">
    <property type="entry name" value="Ribonuclease H-like"/>
    <property type="match status" value="1"/>
</dbReference>
<reference evidence="6 9" key="1">
    <citation type="submission" date="2019-05" db="EMBL/GenBank/DDBJ databases">
        <title>Genome Sequence of Lactobacillus futsaii Y97, a Potential Probiotic Strain Isolated from the Futsai of Taiwan.</title>
        <authorList>
            <person name="Du X."/>
        </authorList>
    </citation>
    <scope>NUCLEOTIDE SEQUENCE [LARGE SCALE GENOMIC DNA]</scope>
    <source>
        <strain evidence="6 9">Y97</strain>
    </source>
</reference>
<evidence type="ECO:0000313" key="6">
    <source>
        <dbReference type="EMBL" id="QCX25994.1"/>
    </source>
</evidence>
<sequence>MNKQRRQAYQAIKEVCQDHHGWQSILLEYIGVSRQAYGKFLKRKKTQWEINNEILTEHVLRIFELHNGSVGAGKILLDLEACDDISFKVTLKQVKRVMRDQMITCVVRRKKKSRKNNEQEYIKDNILNQNFKVYEKCKVWLADSTQLEYGVDQRHTVQLSGVLDLHGRRMISWHISPSEDTEAEISVFEKAFERMGDVHPMVHTDRGSAYVSNKFNNYLVKHQVVRSMSRPGTPFDNAPIERFWNDFKLRWIDLHGTPKTLEELIVLVEEGMKYFDTVDRSEKRNGLTNEEFWGEVA</sequence>
<dbReference type="EMBL" id="CP040736">
    <property type="protein sequence ID" value="QCX25994.1"/>
    <property type="molecule type" value="Genomic_DNA"/>
</dbReference>
<proteinExistence type="predicted"/>
<dbReference type="GO" id="GO:0003676">
    <property type="term" value="F:nucleic acid binding"/>
    <property type="evidence" value="ECO:0007669"/>
    <property type="project" value="InterPro"/>
</dbReference>
<name>A0A5B7T6I0_9LACO</name>
<evidence type="ECO:0000313" key="4">
    <source>
        <dbReference type="EMBL" id="QCX25980.1"/>
    </source>
</evidence>
<accession>A0A5B7T6I0</accession>
<dbReference type="NCBIfam" id="NF033516">
    <property type="entry name" value="transpos_IS3"/>
    <property type="match status" value="1"/>
</dbReference>
<dbReference type="InterPro" id="IPR048020">
    <property type="entry name" value="Transpos_IS3"/>
</dbReference>
<dbReference type="GO" id="GO:0015074">
    <property type="term" value="P:DNA integration"/>
    <property type="evidence" value="ECO:0007669"/>
    <property type="project" value="InterPro"/>
</dbReference>
<dbReference type="InterPro" id="IPR036397">
    <property type="entry name" value="RNaseH_sf"/>
</dbReference>
<dbReference type="EMBL" id="CP040736">
    <property type="protein sequence ID" value="QCX26004.1"/>
    <property type="molecule type" value="Genomic_DNA"/>
</dbReference>
<evidence type="ECO:0000313" key="8">
    <source>
        <dbReference type="EMBL" id="QCX26013.1"/>
    </source>
</evidence>
<gene>
    <name evidence="2" type="ORF">FG051_00470</name>
    <name evidence="3" type="ORF">FG051_06010</name>
    <name evidence="4" type="ORF">FG051_09390</name>
    <name evidence="5" type="ORF">FG051_09510</name>
    <name evidence="6" type="ORF">FG051_10315</name>
    <name evidence="7" type="ORF">FG051_11665</name>
    <name evidence="8" type="ORF">FG051_12590</name>
</gene>
<evidence type="ECO:0000313" key="7">
    <source>
        <dbReference type="EMBL" id="QCX26004.1"/>
    </source>
</evidence>
<dbReference type="EMBL" id="CP040736">
    <property type="protein sequence ID" value="QCX25953.1"/>
    <property type="molecule type" value="Genomic_DNA"/>
</dbReference>
<evidence type="ECO:0000313" key="3">
    <source>
        <dbReference type="EMBL" id="QCX25953.1"/>
    </source>
</evidence>
<dbReference type="KEGG" id="lft:FG051_10315"/>
<dbReference type="Proteomes" id="UP000310673">
    <property type="component" value="Chromosome"/>
</dbReference>
<protein>
    <submittedName>
        <fullName evidence="6">IS3 family transposase</fullName>
    </submittedName>
</protein>
<dbReference type="InterPro" id="IPR001584">
    <property type="entry name" value="Integrase_cat-core"/>
</dbReference>